<evidence type="ECO:0000313" key="3">
    <source>
        <dbReference type="EMBL" id="CAF1512633.1"/>
    </source>
</evidence>
<dbReference type="Proteomes" id="UP000663868">
    <property type="component" value="Unassembled WGS sequence"/>
</dbReference>
<feature type="compositionally biased region" description="Polar residues" evidence="1">
    <location>
        <begin position="32"/>
        <end position="49"/>
    </location>
</feature>
<evidence type="ECO:0000313" key="5">
    <source>
        <dbReference type="EMBL" id="CAF4136229.1"/>
    </source>
</evidence>
<reference evidence="4" key="1">
    <citation type="submission" date="2021-02" db="EMBL/GenBank/DDBJ databases">
        <authorList>
            <person name="Nowell W R."/>
        </authorList>
    </citation>
    <scope>NUCLEOTIDE SEQUENCE</scope>
</reference>
<evidence type="ECO:0000313" key="2">
    <source>
        <dbReference type="EMBL" id="CAF0796059.1"/>
    </source>
</evidence>
<dbReference type="AlphaFoldDB" id="A0A818RI58"/>
<dbReference type="Proteomes" id="UP000663860">
    <property type="component" value="Unassembled WGS sequence"/>
</dbReference>
<evidence type="ECO:0000313" key="6">
    <source>
        <dbReference type="Proteomes" id="UP000663868"/>
    </source>
</evidence>
<feature type="region of interest" description="Disordered" evidence="1">
    <location>
        <begin position="27"/>
        <end position="55"/>
    </location>
</feature>
<name>A0A818RI58_9BILA</name>
<accession>A0A818RI58</accession>
<evidence type="ECO:0000256" key="1">
    <source>
        <dbReference type="SAM" id="MobiDB-lite"/>
    </source>
</evidence>
<proteinExistence type="predicted"/>
<evidence type="ECO:0000313" key="4">
    <source>
        <dbReference type="EMBL" id="CAF3654475.1"/>
    </source>
</evidence>
<organism evidence="4 6">
    <name type="scientific">Adineta steineri</name>
    <dbReference type="NCBI Taxonomy" id="433720"/>
    <lineage>
        <taxon>Eukaryota</taxon>
        <taxon>Metazoa</taxon>
        <taxon>Spiralia</taxon>
        <taxon>Gnathifera</taxon>
        <taxon>Rotifera</taxon>
        <taxon>Eurotatoria</taxon>
        <taxon>Bdelloidea</taxon>
        <taxon>Adinetida</taxon>
        <taxon>Adinetidae</taxon>
        <taxon>Adineta</taxon>
    </lineage>
</organism>
<dbReference type="EMBL" id="CAJNOG010002635">
    <property type="protein sequence ID" value="CAF1512633.1"/>
    <property type="molecule type" value="Genomic_DNA"/>
</dbReference>
<dbReference type="EMBL" id="CAJNOE010000042">
    <property type="protein sequence ID" value="CAF0796059.1"/>
    <property type="molecule type" value="Genomic_DNA"/>
</dbReference>
<dbReference type="EMBL" id="CAJOAZ010006492">
    <property type="protein sequence ID" value="CAF4136229.1"/>
    <property type="molecule type" value="Genomic_DNA"/>
</dbReference>
<gene>
    <name evidence="2" type="ORF">IZO911_LOCUS6669</name>
    <name evidence="3" type="ORF">JYZ213_LOCUS44120</name>
    <name evidence="4" type="ORF">KXQ929_LOCUS7943</name>
    <name evidence="5" type="ORF">OXD698_LOCUS37290</name>
</gene>
<comment type="caution">
    <text evidence="4">The sequence shown here is derived from an EMBL/GenBank/DDBJ whole genome shotgun (WGS) entry which is preliminary data.</text>
</comment>
<dbReference type="EMBL" id="CAJOBB010000336">
    <property type="protein sequence ID" value="CAF3654475.1"/>
    <property type="molecule type" value="Genomic_DNA"/>
</dbReference>
<dbReference type="Proteomes" id="UP000663844">
    <property type="component" value="Unassembled WGS sequence"/>
</dbReference>
<protein>
    <submittedName>
        <fullName evidence="4">Uncharacterized protein</fullName>
    </submittedName>
</protein>
<sequence>MESNELKVRNDGSKTDNIRLAIADQILREEVSSNNLPEDSRISNSSDASEPSVEVPAVELHAHEDSSGDQPSVITGRQREPLVSTNKKYRIHMGTRPGSYSPIKLPYEKVQPRHQKLTNLLSEFQSNLESSGFKQIPFNILLKDAVSDTKDWSFEPYASIILVPSSQKIVQGVAAIVGRIFEQDGIGIFDDSDDYRPQQIGRCSDINYSIRCFITISQRDSSGSALPISNYDARQIMGDIRKKYPDLSGQQSDNSQRHQENV</sequence>
<dbReference type="Proteomes" id="UP000663845">
    <property type="component" value="Unassembled WGS sequence"/>
</dbReference>